<reference evidence="1" key="2">
    <citation type="journal article" date="2015" name="Data Brief">
        <title>Shoot transcriptome of the giant reed, Arundo donax.</title>
        <authorList>
            <person name="Barrero R.A."/>
            <person name="Guerrero F.D."/>
            <person name="Moolhuijzen P."/>
            <person name="Goolsby J.A."/>
            <person name="Tidwell J."/>
            <person name="Bellgard S.E."/>
            <person name="Bellgard M.I."/>
        </authorList>
    </citation>
    <scope>NUCLEOTIDE SEQUENCE</scope>
    <source>
        <tissue evidence="1">Shoot tissue taken approximately 20 cm above the soil surface</tissue>
    </source>
</reference>
<dbReference type="AlphaFoldDB" id="A0A0A8XU58"/>
<reference evidence="1" key="1">
    <citation type="submission" date="2014-09" db="EMBL/GenBank/DDBJ databases">
        <authorList>
            <person name="Magalhaes I.L.F."/>
            <person name="Oliveira U."/>
            <person name="Santos F.R."/>
            <person name="Vidigal T.H.D.A."/>
            <person name="Brescovit A.D."/>
            <person name="Santos A.J."/>
        </authorList>
    </citation>
    <scope>NUCLEOTIDE SEQUENCE</scope>
    <source>
        <tissue evidence="1">Shoot tissue taken approximately 20 cm above the soil surface</tissue>
    </source>
</reference>
<proteinExistence type="predicted"/>
<sequence>MFDEMLQWRSVQANGRGKTPSISVSLRPSYQIKNKICSIPLTKQKQNPFHP</sequence>
<protein>
    <submittedName>
        <fullName evidence="1">Uncharacterized protein</fullName>
    </submittedName>
</protein>
<name>A0A0A8XU58_ARUDO</name>
<dbReference type="EMBL" id="GBRH01281710">
    <property type="protein sequence ID" value="JAD16185.1"/>
    <property type="molecule type" value="Transcribed_RNA"/>
</dbReference>
<evidence type="ECO:0000313" key="1">
    <source>
        <dbReference type="EMBL" id="JAD16185.1"/>
    </source>
</evidence>
<accession>A0A0A8XU58</accession>
<organism evidence="1">
    <name type="scientific">Arundo donax</name>
    <name type="common">Giant reed</name>
    <name type="synonym">Donax arundinaceus</name>
    <dbReference type="NCBI Taxonomy" id="35708"/>
    <lineage>
        <taxon>Eukaryota</taxon>
        <taxon>Viridiplantae</taxon>
        <taxon>Streptophyta</taxon>
        <taxon>Embryophyta</taxon>
        <taxon>Tracheophyta</taxon>
        <taxon>Spermatophyta</taxon>
        <taxon>Magnoliopsida</taxon>
        <taxon>Liliopsida</taxon>
        <taxon>Poales</taxon>
        <taxon>Poaceae</taxon>
        <taxon>PACMAD clade</taxon>
        <taxon>Arundinoideae</taxon>
        <taxon>Arundineae</taxon>
        <taxon>Arundo</taxon>
    </lineage>
</organism>